<dbReference type="InterPro" id="IPR036397">
    <property type="entry name" value="RNaseH_sf"/>
</dbReference>
<reference evidence="3" key="1">
    <citation type="submission" date="2018-11" db="EMBL/GenBank/DDBJ databases">
        <authorList>
            <person name="Grassa J C."/>
        </authorList>
    </citation>
    <scope>NUCLEOTIDE SEQUENCE [LARGE SCALE GENOMIC DNA]</scope>
</reference>
<dbReference type="Gene3D" id="3.30.420.10">
    <property type="entry name" value="Ribonuclease H-like superfamily/Ribonuclease H"/>
    <property type="match status" value="1"/>
</dbReference>
<evidence type="ECO:0000259" key="2">
    <source>
        <dbReference type="PROSITE" id="PS50878"/>
    </source>
</evidence>
<dbReference type="InterPro" id="IPR044730">
    <property type="entry name" value="RNase_H-like_dom_plant"/>
</dbReference>
<dbReference type="SUPFAM" id="SSF56219">
    <property type="entry name" value="DNase I-like"/>
    <property type="match status" value="1"/>
</dbReference>
<sequence>MVTEKGTVGTKDKGSGQKRKDVHGGTSTIPMADLQCTGKDIAKVTDGISLQPDTLVRNVENVGNRQLEMVTNEVGPNYLNIPTPDFSLGPEDSDMIPDIGPTIAQTLDIPHSWLCRSQRPHDFQEPTPIRWPNDDLEAQKMFFQLYGPDATDMYKAQPSLICNPPDLSMMIIHLLGTKKRKPHTWYHPYPAVTNFQLPACPVSEEKKDGESLTQAEPVETKKFNMGAHDNSGSRTRKSSRRSAWKSNSGATTSNIGSWVKTRRGRRNAENQYGEINGDGTQLAQFSGRGGGLKHAPTIIMRCLSWNFRGIRRPTTERTLRGLIHDTDAEAVFLAETKVGLDDMYAFMNRLGFLNVIGIPSVGIGGGFCLAWRQAGLIEVQHIFETGFHVIIPEMHGLPKWPLFCIYGTPYVEKKEEFWKWLTDTVADCGEPWVVIGDLNVILDESEKRGGRKNLPREGTFLRNFLDDTGGVDLGFQGVWCTWQNARKGIKNVRKRLDRGLTDSSWCINFPNAKVINLPILGSDHSPILLMDRGEQRKLNYPFRFLEVWTSSSECEKVVESTWNFEVRGRKNERLPLKLANTKRELKKWNQNSFGFCDQRIRRLKRELGEIQNKVPSRENLEKEATVQLSILEMEANMERIWRQKSRELWIKNGDGNTKFFHASTVIRRRRNAIESVEENGIWLYQREEIGSYFKENFMKVFESQNPVIGDDFNTLFTEGVTAEENASISRCPTVEEIRSVVFAMHPLKSPGPDGFSGIFYRKYWRIVGAEVCKMVQGFFEDQSVCPNFNHTFLCLIPKITNASRFDHFRPISLCYFCYKIISRILTDRLKKVIDRLVSPFQFAFVPGRWIAECSIMAQEVLQSFKRKKGKHGVMAMKTDMSKVYDRLEWTFLLRVLKANGFSDHVCSIIMTCVTSVTYSVLLNGAPLTPFNPKRGLRQGDPLSPFLFILCSEVLSKLILRAENNGELNGVKVSRIATPITHLFYADDAIFFCKANGSNANALMQCISQYEDWSGQKVNKQKSGVVFSPNTSQRCKDELKNMIGMNCLRRDEKYLSNPFFFSANKRKDFNFLKEKMMSRLEGWRAKNLSQAGRTTLVASVLQSIPGYFMSTALVPKTLCEELDRIVARFWWVGNSAKDRYRAFKSWQEICQPKRCGGLGLRRFSDINKAMLAKLCWMVLTGIDKAWVKLMEARYCQVADAWRVEKRAGDSRAWLGIIEARQICIARAGVLIGGGESDLWDRPWVPGKSMEEVRDSFHYSRRHAFIRVSDLFMEGSRVWNEELIRESFNEEVAMSILRIRPLETSEDIIFWKGSKSGVYTVKSGYWLSQHSRFKNPNRVWEKLWRSKIHQRLKLFLWKTWSDVLLSKQRLGLVDNTCSLCHVASESALHLFGSCSVVRAAWFQSRWGIRLEDFQWETIMDFGEWWSQVSDEDLQLFAACLCETVWHWRNKVIFKGSTFSLTGLIKDIRKRVKEMELRDVPLEVADRVYFHVPVVENLDEMQCFHCDASILDDAAGVAAVEVVEPNVGDSWVASEFHTVSGILEGELLAILLALKVAREQGVRKIKILSDSKVAIMALNNDCLPYAWGTYPVFESCRCVCKCFDLVVFAHCPRSLNGVADAVAGWARCAKSCTSGLLKVVAPSVALSLL</sequence>
<dbReference type="Gene3D" id="3.60.10.10">
    <property type="entry name" value="Endonuclease/exonuclease/phosphatase"/>
    <property type="match status" value="1"/>
</dbReference>
<feature type="region of interest" description="Disordered" evidence="1">
    <location>
        <begin position="203"/>
        <end position="264"/>
    </location>
</feature>
<dbReference type="CDD" id="cd01650">
    <property type="entry name" value="RT_nLTR_like"/>
    <property type="match status" value="1"/>
</dbReference>
<dbReference type="Pfam" id="PF13966">
    <property type="entry name" value="zf-RVT"/>
    <property type="match status" value="1"/>
</dbReference>
<dbReference type="CDD" id="cd06222">
    <property type="entry name" value="RNase_H_like"/>
    <property type="match status" value="1"/>
</dbReference>
<dbReference type="SUPFAM" id="SSF53098">
    <property type="entry name" value="Ribonuclease H-like"/>
    <property type="match status" value="1"/>
</dbReference>
<organism evidence="3 4">
    <name type="scientific">Cannabis sativa</name>
    <name type="common">Hemp</name>
    <name type="synonym">Marijuana</name>
    <dbReference type="NCBI Taxonomy" id="3483"/>
    <lineage>
        <taxon>Eukaryota</taxon>
        <taxon>Viridiplantae</taxon>
        <taxon>Streptophyta</taxon>
        <taxon>Embryophyta</taxon>
        <taxon>Tracheophyta</taxon>
        <taxon>Spermatophyta</taxon>
        <taxon>Magnoliopsida</taxon>
        <taxon>eudicotyledons</taxon>
        <taxon>Gunneridae</taxon>
        <taxon>Pentapetalae</taxon>
        <taxon>rosids</taxon>
        <taxon>fabids</taxon>
        <taxon>Rosales</taxon>
        <taxon>Cannabaceae</taxon>
        <taxon>Cannabis</taxon>
    </lineage>
</organism>
<dbReference type="PANTHER" id="PTHR33116:SF86">
    <property type="entry name" value="REVERSE TRANSCRIPTASE DOMAIN-CONTAINING PROTEIN"/>
    <property type="match status" value="1"/>
</dbReference>
<feature type="compositionally biased region" description="Basic and acidic residues" evidence="1">
    <location>
        <begin position="10"/>
        <end position="23"/>
    </location>
</feature>
<feature type="domain" description="Reverse transcriptase" evidence="2">
    <location>
        <begin position="777"/>
        <end position="1046"/>
    </location>
</feature>
<dbReference type="Pfam" id="PF03372">
    <property type="entry name" value="Exo_endo_phos"/>
    <property type="match status" value="1"/>
</dbReference>
<dbReference type="PANTHER" id="PTHR33116">
    <property type="entry name" value="REVERSE TRANSCRIPTASE ZINC-BINDING DOMAIN-CONTAINING PROTEIN-RELATED-RELATED"/>
    <property type="match status" value="1"/>
</dbReference>
<evidence type="ECO:0000313" key="3">
    <source>
        <dbReference type="EnsemblPlants" id="cds.evm.model.07.378"/>
    </source>
</evidence>
<dbReference type="EMBL" id="UZAU01000632">
    <property type="status" value="NOT_ANNOTATED_CDS"/>
    <property type="molecule type" value="Genomic_DNA"/>
</dbReference>
<protein>
    <recommendedName>
        <fullName evidence="2">Reverse transcriptase domain-containing protein</fullName>
    </recommendedName>
</protein>
<name>A0A803Q4W0_CANSA</name>
<dbReference type="InterPro" id="IPR036691">
    <property type="entry name" value="Endo/exonu/phosph_ase_sf"/>
</dbReference>
<dbReference type="InterPro" id="IPR026960">
    <property type="entry name" value="RVT-Znf"/>
</dbReference>
<accession>A0A803Q4W0</accession>
<evidence type="ECO:0000256" key="1">
    <source>
        <dbReference type="SAM" id="MobiDB-lite"/>
    </source>
</evidence>
<feature type="region of interest" description="Disordered" evidence="1">
    <location>
        <begin position="1"/>
        <end position="30"/>
    </location>
</feature>
<dbReference type="EnsemblPlants" id="evm.model.07.378">
    <property type="protein sequence ID" value="cds.evm.model.07.378"/>
    <property type="gene ID" value="evm.TU.07.378"/>
</dbReference>
<dbReference type="InterPro" id="IPR012337">
    <property type="entry name" value="RNaseH-like_sf"/>
</dbReference>
<dbReference type="Proteomes" id="UP000596661">
    <property type="component" value="Chromosome 7"/>
</dbReference>
<dbReference type="SUPFAM" id="SSF56672">
    <property type="entry name" value="DNA/RNA polymerases"/>
    <property type="match status" value="1"/>
</dbReference>
<feature type="compositionally biased region" description="Basic residues" evidence="1">
    <location>
        <begin position="234"/>
        <end position="243"/>
    </location>
</feature>
<dbReference type="PROSITE" id="PS50878">
    <property type="entry name" value="RT_POL"/>
    <property type="match status" value="1"/>
</dbReference>
<keyword evidence="4" id="KW-1185">Reference proteome</keyword>
<dbReference type="Pfam" id="PF00078">
    <property type="entry name" value="RVT_1"/>
    <property type="match status" value="1"/>
</dbReference>
<dbReference type="InterPro" id="IPR000477">
    <property type="entry name" value="RT_dom"/>
</dbReference>
<reference evidence="3" key="2">
    <citation type="submission" date="2021-03" db="UniProtKB">
        <authorList>
            <consortium name="EnsemblPlants"/>
        </authorList>
    </citation>
    <scope>IDENTIFICATION</scope>
</reference>
<evidence type="ECO:0000313" key="4">
    <source>
        <dbReference type="Proteomes" id="UP000596661"/>
    </source>
</evidence>
<dbReference type="InterPro" id="IPR043502">
    <property type="entry name" value="DNA/RNA_pol_sf"/>
</dbReference>
<dbReference type="Pfam" id="PF13456">
    <property type="entry name" value="RVT_3"/>
    <property type="match status" value="1"/>
</dbReference>
<dbReference type="GO" id="GO:0004523">
    <property type="term" value="F:RNA-DNA hybrid ribonuclease activity"/>
    <property type="evidence" value="ECO:0007669"/>
    <property type="project" value="InterPro"/>
</dbReference>
<proteinExistence type="predicted"/>
<dbReference type="InterPro" id="IPR002156">
    <property type="entry name" value="RNaseH_domain"/>
</dbReference>
<dbReference type="Gramene" id="evm.model.07.378">
    <property type="protein sequence ID" value="cds.evm.model.07.378"/>
    <property type="gene ID" value="evm.TU.07.378"/>
</dbReference>
<dbReference type="InterPro" id="IPR005135">
    <property type="entry name" value="Endo/exonuclease/phosphatase"/>
</dbReference>
<dbReference type="GO" id="GO:0003676">
    <property type="term" value="F:nucleic acid binding"/>
    <property type="evidence" value="ECO:0007669"/>
    <property type="project" value="InterPro"/>
</dbReference>